<sequence length="134" mass="14406">MNDSPHDVSEGTDGGVLMAITDFGTTPSAGGNQSIGQYLSVHKDSFSNPPTNRRLKEVVAGDWLKMMKFKALELVAFGVGQVNDSPHDVSAGTDSGVLMVITDFLTTPHAEGTCLEEATHRSRGNSNPHHYYTE</sequence>
<keyword evidence="2" id="KW-1185">Reference proteome</keyword>
<name>A0A4Y2EMD0_ARAVE</name>
<protein>
    <submittedName>
        <fullName evidence="1">Uncharacterized protein</fullName>
    </submittedName>
</protein>
<accession>A0A4Y2EMD0</accession>
<evidence type="ECO:0000313" key="2">
    <source>
        <dbReference type="Proteomes" id="UP000499080"/>
    </source>
</evidence>
<dbReference type="Proteomes" id="UP000499080">
    <property type="component" value="Unassembled WGS sequence"/>
</dbReference>
<reference evidence="1 2" key="1">
    <citation type="journal article" date="2019" name="Sci. Rep.">
        <title>Orb-weaving spider Araneus ventricosus genome elucidates the spidroin gene catalogue.</title>
        <authorList>
            <person name="Kono N."/>
            <person name="Nakamura H."/>
            <person name="Ohtoshi R."/>
            <person name="Moran D.A.P."/>
            <person name="Shinohara A."/>
            <person name="Yoshida Y."/>
            <person name="Fujiwara M."/>
            <person name="Mori M."/>
            <person name="Tomita M."/>
            <person name="Arakawa K."/>
        </authorList>
    </citation>
    <scope>NUCLEOTIDE SEQUENCE [LARGE SCALE GENOMIC DNA]</scope>
</reference>
<proteinExistence type="predicted"/>
<dbReference type="AlphaFoldDB" id="A0A4Y2EMD0"/>
<dbReference type="EMBL" id="BGPR01000637">
    <property type="protein sequence ID" value="GBM29479.1"/>
    <property type="molecule type" value="Genomic_DNA"/>
</dbReference>
<gene>
    <name evidence="1" type="ORF">AVEN_255858_1</name>
</gene>
<organism evidence="1 2">
    <name type="scientific">Araneus ventricosus</name>
    <name type="common">Orbweaver spider</name>
    <name type="synonym">Epeira ventricosa</name>
    <dbReference type="NCBI Taxonomy" id="182803"/>
    <lineage>
        <taxon>Eukaryota</taxon>
        <taxon>Metazoa</taxon>
        <taxon>Ecdysozoa</taxon>
        <taxon>Arthropoda</taxon>
        <taxon>Chelicerata</taxon>
        <taxon>Arachnida</taxon>
        <taxon>Araneae</taxon>
        <taxon>Araneomorphae</taxon>
        <taxon>Entelegynae</taxon>
        <taxon>Araneoidea</taxon>
        <taxon>Araneidae</taxon>
        <taxon>Araneus</taxon>
    </lineage>
</organism>
<evidence type="ECO:0000313" key="1">
    <source>
        <dbReference type="EMBL" id="GBM29479.1"/>
    </source>
</evidence>
<comment type="caution">
    <text evidence="1">The sequence shown here is derived from an EMBL/GenBank/DDBJ whole genome shotgun (WGS) entry which is preliminary data.</text>
</comment>